<evidence type="ECO:0000313" key="1">
    <source>
        <dbReference type="EMBL" id="GAA1978233.1"/>
    </source>
</evidence>
<dbReference type="SUPFAM" id="SSF52540">
    <property type="entry name" value="P-loop containing nucleoside triphosphate hydrolases"/>
    <property type="match status" value="2"/>
</dbReference>
<name>A0ABN2S1R9_9PSEU</name>
<dbReference type="RefSeq" id="WP_344427070.1">
    <property type="nucleotide sequence ID" value="NZ_BAAANN010000030.1"/>
</dbReference>
<evidence type="ECO:0000313" key="2">
    <source>
        <dbReference type="Proteomes" id="UP001501116"/>
    </source>
</evidence>
<evidence type="ECO:0008006" key="3">
    <source>
        <dbReference type="Google" id="ProtNLM"/>
    </source>
</evidence>
<protein>
    <recommendedName>
        <fullName evidence="3">AAA domain-containing protein</fullName>
    </recommendedName>
</protein>
<proteinExistence type="predicted"/>
<organism evidence="1 2">
    <name type="scientific">Amycolatopsis minnesotensis</name>
    <dbReference type="NCBI Taxonomy" id="337894"/>
    <lineage>
        <taxon>Bacteria</taxon>
        <taxon>Bacillati</taxon>
        <taxon>Actinomycetota</taxon>
        <taxon>Actinomycetes</taxon>
        <taxon>Pseudonocardiales</taxon>
        <taxon>Pseudonocardiaceae</taxon>
        <taxon>Amycolatopsis</taxon>
    </lineage>
</organism>
<dbReference type="Gene3D" id="3.40.50.300">
    <property type="entry name" value="P-loop containing nucleotide triphosphate hydrolases"/>
    <property type="match status" value="2"/>
</dbReference>
<dbReference type="InterPro" id="IPR027417">
    <property type="entry name" value="P-loop_NTPase"/>
</dbReference>
<comment type="caution">
    <text evidence="1">The sequence shown here is derived from an EMBL/GenBank/DDBJ whole genome shotgun (WGS) entry which is preliminary data.</text>
</comment>
<sequence length="371" mass="39695">MDVVPLLWLYGPPGVGKTSVAWEVFRSLSASGVRAAVLDTDQIGLCLPTPALAGDHGVKARNLAGMWPNYAGVADCLIVCGMLDSAETARAYASLLPGADVTLCRLTAGEDELRKRFLGRGWLPHLVDAAVEVPAELDRTGFADVLVGTDGRSVPEVARLVREPVTVPRRHLMSTVDPVPEPGSVSVLWVTGPRGVGKSSVGWDVFARAAGAGTTVAYVDLDQIGFVRPESTHRLKAHNLAALWRTFYAEGAEYLVLVGAVDDPESLERYVRAIPGGRFTVCRLRAGMAELTERILARGRGEGPPIPGDDLAGAPEDELRYLARETSLADEKVTVPADLVADTDGRTVEEIATPLYERLSAGALPSTRRNR</sequence>
<accession>A0ABN2S1R9</accession>
<keyword evidence="2" id="KW-1185">Reference proteome</keyword>
<reference evidence="1 2" key="1">
    <citation type="journal article" date="2019" name="Int. J. Syst. Evol. Microbiol.">
        <title>The Global Catalogue of Microorganisms (GCM) 10K type strain sequencing project: providing services to taxonomists for standard genome sequencing and annotation.</title>
        <authorList>
            <consortium name="The Broad Institute Genomics Platform"/>
            <consortium name="The Broad Institute Genome Sequencing Center for Infectious Disease"/>
            <person name="Wu L."/>
            <person name="Ma J."/>
        </authorList>
    </citation>
    <scope>NUCLEOTIDE SEQUENCE [LARGE SCALE GENOMIC DNA]</scope>
    <source>
        <strain evidence="1 2">JCM 14545</strain>
    </source>
</reference>
<dbReference type="Proteomes" id="UP001501116">
    <property type="component" value="Unassembled WGS sequence"/>
</dbReference>
<dbReference type="EMBL" id="BAAANN010000030">
    <property type="protein sequence ID" value="GAA1978233.1"/>
    <property type="molecule type" value="Genomic_DNA"/>
</dbReference>
<gene>
    <name evidence="1" type="ORF">GCM10009754_62680</name>
</gene>